<sequence length="318" mass="36590">MSWWPRWTMLWKLPVDLLVWLISTVSWQTDTLSIKQDIETGHKVSDENPPADQIKLKIDDLQPSTSTTCISKTTKIPPHRNIKPRTIVGIGTSSVVSRLADENKVEKRFESSEDLLNERTIYQILGSHPRLLSIYHIEDDCIIMDWMKNGDLARFIESQPEITQHRKHLWVAQIAESFSLLHTHKISHCDSKLENFLIDDHYNIKICDFASSHNYEAPSTDLAIQPLRYRRAVDDFNELVFNPADDIFAFGSICYEIITGEAPYPQLDDESVKLQFIRGEFPATEGIGFGPIIRDCWNGKFMSFKAILSAIEREGIQR</sequence>
<feature type="domain" description="Protein kinase" evidence="2">
    <location>
        <begin position="82"/>
        <end position="318"/>
    </location>
</feature>
<dbReference type="CDD" id="cd00180">
    <property type="entry name" value="PKc"/>
    <property type="match status" value="1"/>
</dbReference>
<evidence type="ECO:0000259" key="2">
    <source>
        <dbReference type="PROSITE" id="PS50011"/>
    </source>
</evidence>
<feature type="chain" id="PRO_5008056229" description="Protein kinase domain-containing protein" evidence="1">
    <location>
        <begin position="28"/>
        <end position="318"/>
    </location>
</feature>
<organism evidence="3">
    <name type="scientific">Pseudogymnoascus destructans</name>
    <dbReference type="NCBI Taxonomy" id="655981"/>
    <lineage>
        <taxon>Eukaryota</taxon>
        <taxon>Fungi</taxon>
        <taxon>Dikarya</taxon>
        <taxon>Ascomycota</taxon>
        <taxon>Pezizomycotina</taxon>
        <taxon>Leotiomycetes</taxon>
        <taxon>Thelebolales</taxon>
        <taxon>Thelebolaceae</taxon>
        <taxon>Pseudogymnoascus</taxon>
    </lineage>
</organism>
<evidence type="ECO:0000256" key="1">
    <source>
        <dbReference type="SAM" id="SignalP"/>
    </source>
</evidence>
<dbReference type="InterPro" id="IPR000719">
    <property type="entry name" value="Prot_kinase_dom"/>
</dbReference>
<reference evidence="3" key="1">
    <citation type="submission" date="2016-03" db="EMBL/GenBank/DDBJ databases">
        <title>Updated assembly of Pseudogymnoascus destructans, the fungus causing white-nose syndrome of bats.</title>
        <authorList>
            <person name="Palmer J.M."/>
            <person name="Drees K.P."/>
            <person name="Foster J.T."/>
            <person name="Lindner D.L."/>
        </authorList>
    </citation>
    <scope>NUCLEOTIDE SEQUENCE [LARGE SCALE GENOMIC DNA]</scope>
    <source>
        <strain evidence="3">20631-21</strain>
    </source>
</reference>
<proteinExistence type="predicted"/>
<dbReference type="GO" id="GO:0004672">
    <property type="term" value="F:protein kinase activity"/>
    <property type="evidence" value="ECO:0007669"/>
    <property type="project" value="InterPro"/>
</dbReference>
<evidence type="ECO:0000313" key="3">
    <source>
        <dbReference type="EMBL" id="OAF55276.1"/>
    </source>
</evidence>
<dbReference type="AlphaFoldDB" id="A0A176ZZD1"/>
<feature type="signal peptide" evidence="1">
    <location>
        <begin position="1"/>
        <end position="27"/>
    </location>
</feature>
<gene>
    <name evidence="3" type="ORF">VC83_08216</name>
</gene>
<dbReference type="GeneID" id="36291258"/>
<accession>A0A176ZZD1</accession>
<dbReference type="GO" id="GO:0005737">
    <property type="term" value="C:cytoplasm"/>
    <property type="evidence" value="ECO:0007669"/>
    <property type="project" value="TreeGrafter"/>
</dbReference>
<dbReference type="Gene3D" id="1.10.510.10">
    <property type="entry name" value="Transferase(Phosphotransferase) domain 1"/>
    <property type="match status" value="1"/>
</dbReference>
<protein>
    <recommendedName>
        <fullName evidence="2">Protein kinase domain-containing protein</fullName>
    </recommendedName>
</protein>
<name>A0A176ZZD1_9PEZI</name>
<dbReference type="Proteomes" id="UP000077154">
    <property type="component" value="Unassembled WGS sequence"/>
</dbReference>
<dbReference type="PANTHER" id="PTHR23257">
    <property type="entry name" value="SERINE-THREONINE PROTEIN KINASE"/>
    <property type="match status" value="1"/>
</dbReference>
<dbReference type="SUPFAM" id="SSF56112">
    <property type="entry name" value="Protein kinase-like (PK-like)"/>
    <property type="match status" value="1"/>
</dbReference>
<dbReference type="OrthoDB" id="1668230at2759"/>
<dbReference type="RefSeq" id="XP_024320577.1">
    <property type="nucleotide sequence ID" value="XM_024471772.1"/>
</dbReference>
<dbReference type="GO" id="GO:0005524">
    <property type="term" value="F:ATP binding"/>
    <property type="evidence" value="ECO:0007669"/>
    <property type="project" value="InterPro"/>
</dbReference>
<dbReference type="VEuPathDB" id="FungiDB:GMDG_07858"/>
<dbReference type="EMBL" id="KV441410">
    <property type="protein sequence ID" value="OAF55276.1"/>
    <property type="molecule type" value="Genomic_DNA"/>
</dbReference>
<dbReference type="InterPro" id="IPR011009">
    <property type="entry name" value="Kinase-like_dom_sf"/>
</dbReference>
<keyword evidence="1" id="KW-0732">Signal</keyword>
<dbReference type="eggNOG" id="KOG4721">
    <property type="taxonomic scope" value="Eukaryota"/>
</dbReference>
<dbReference type="InterPro" id="IPR050167">
    <property type="entry name" value="Ser_Thr_protein_kinase"/>
</dbReference>
<dbReference type="PROSITE" id="PS50011">
    <property type="entry name" value="PROTEIN_KINASE_DOM"/>
    <property type="match status" value="1"/>
</dbReference>
<dbReference type="PANTHER" id="PTHR23257:SF963">
    <property type="entry name" value="AT08303P"/>
    <property type="match status" value="1"/>
</dbReference>
<dbReference type="Pfam" id="PF00069">
    <property type="entry name" value="Pkinase"/>
    <property type="match status" value="1"/>
</dbReference>
<dbReference type="GO" id="GO:0007165">
    <property type="term" value="P:signal transduction"/>
    <property type="evidence" value="ECO:0007669"/>
    <property type="project" value="TreeGrafter"/>
</dbReference>